<accession>A0A327L7B6</accession>
<dbReference type="Proteomes" id="UP000249130">
    <property type="component" value="Unassembled WGS sequence"/>
</dbReference>
<name>A0A327L7B6_9BRAD</name>
<evidence type="ECO:0000313" key="1">
    <source>
        <dbReference type="EMBL" id="RAI45392.1"/>
    </source>
</evidence>
<sequence length="102" mass="11419">MRTQTRKGQAHKEQVTIAALLNLIRLMGAELVVADPRDIPRLEAAVRRKIGRIDLSAFPPEVAQAGLAEARALVDRTLAAVRQQTLRRCEASRKTAQRRRLN</sequence>
<dbReference type="AlphaFoldDB" id="A0A327L7B6"/>
<dbReference type="OrthoDB" id="8236071at2"/>
<keyword evidence="2" id="KW-1185">Reference proteome</keyword>
<protein>
    <submittedName>
        <fullName evidence="1">Uncharacterized protein</fullName>
    </submittedName>
</protein>
<reference evidence="1 2" key="1">
    <citation type="submission" date="2017-07" db="EMBL/GenBank/DDBJ databases">
        <title>Draft Genome Sequences of Select Purple Nonsulfur Bacteria.</title>
        <authorList>
            <person name="Lasarre B."/>
            <person name="Mckinlay J.B."/>
        </authorList>
    </citation>
    <scope>NUCLEOTIDE SEQUENCE [LARGE SCALE GENOMIC DNA]</scope>
    <source>
        <strain evidence="1 2">DSM 5909</strain>
    </source>
</reference>
<dbReference type="RefSeq" id="WP_111417809.1">
    <property type="nucleotide sequence ID" value="NZ_NPEX01000017.1"/>
</dbReference>
<gene>
    <name evidence="1" type="ORF">CH341_04350</name>
</gene>
<proteinExistence type="predicted"/>
<dbReference type="EMBL" id="NPEX01000017">
    <property type="protein sequence ID" value="RAI45392.1"/>
    <property type="molecule type" value="Genomic_DNA"/>
</dbReference>
<organism evidence="1 2">
    <name type="scientific">Rhodoplanes roseus</name>
    <dbReference type="NCBI Taxonomy" id="29409"/>
    <lineage>
        <taxon>Bacteria</taxon>
        <taxon>Pseudomonadati</taxon>
        <taxon>Pseudomonadota</taxon>
        <taxon>Alphaproteobacteria</taxon>
        <taxon>Hyphomicrobiales</taxon>
        <taxon>Nitrobacteraceae</taxon>
        <taxon>Rhodoplanes</taxon>
    </lineage>
</organism>
<evidence type="ECO:0000313" key="2">
    <source>
        <dbReference type="Proteomes" id="UP000249130"/>
    </source>
</evidence>
<comment type="caution">
    <text evidence="1">The sequence shown here is derived from an EMBL/GenBank/DDBJ whole genome shotgun (WGS) entry which is preliminary data.</text>
</comment>